<gene>
    <name evidence="9" type="ORF">A2257_00200</name>
</gene>
<feature type="compositionally biased region" description="Basic and acidic residues" evidence="6">
    <location>
        <begin position="225"/>
        <end position="243"/>
    </location>
</feature>
<evidence type="ECO:0000256" key="6">
    <source>
        <dbReference type="SAM" id="MobiDB-lite"/>
    </source>
</evidence>
<evidence type="ECO:0000259" key="8">
    <source>
        <dbReference type="Pfam" id="PF02706"/>
    </source>
</evidence>
<comment type="caution">
    <text evidence="9">The sequence shown here is derived from an EMBL/GenBank/DDBJ whole genome shotgun (WGS) entry which is preliminary data.</text>
</comment>
<keyword evidence="2" id="KW-1003">Cell membrane</keyword>
<sequence length="251" mass="28321">MPIDYLKILKDQKRLVLAITCGALILSLILSIIQPFQYSAKTRLLVIPAGAGMDAYSALKSAEMISENIAKIIPTTSFFDKVTRENSNLENIWSKKEKTKRKQWEKTVETEVIYGSGMVDITVYHKNKDQAILLAKSISDVLSREGRNYFGMAGLQILMVSSPLASSYPVRPNLLLNGLMGLILGLLAGITYTLLTYHPAMRGYNDRIRDFSFYRKPAISHPIEPEMPFREELEEKPAPEEPIKSMYDSLN</sequence>
<protein>
    <recommendedName>
        <fullName evidence="8">Polysaccharide chain length determinant N-terminal domain-containing protein</fullName>
    </recommendedName>
</protein>
<keyword evidence="4 7" id="KW-1133">Transmembrane helix</keyword>
<evidence type="ECO:0000256" key="1">
    <source>
        <dbReference type="ARBA" id="ARBA00004651"/>
    </source>
</evidence>
<feature type="domain" description="Polysaccharide chain length determinant N-terminal" evidence="8">
    <location>
        <begin position="4"/>
        <end position="84"/>
    </location>
</feature>
<evidence type="ECO:0000256" key="2">
    <source>
        <dbReference type="ARBA" id="ARBA00022475"/>
    </source>
</evidence>
<comment type="subcellular location">
    <subcellularLocation>
        <location evidence="1">Cell membrane</location>
        <topology evidence="1">Multi-pass membrane protein</topology>
    </subcellularLocation>
</comment>
<proteinExistence type="predicted"/>
<dbReference type="InterPro" id="IPR003856">
    <property type="entry name" value="LPS_length_determ_N"/>
</dbReference>
<dbReference type="Proteomes" id="UP000177407">
    <property type="component" value="Unassembled WGS sequence"/>
</dbReference>
<evidence type="ECO:0000256" key="7">
    <source>
        <dbReference type="SAM" id="Phobius"/>
    </source>
</evidence>
<name>A0A1F5S2G9_9BACT</name>
<feature type="transmembrane region" description="Helical" evidence="7">
    <location>
        <begin position="174"/>
        <end position="195"/>
    </location>
</feature>
<reference evidence="9 10" key="1">
    <citation type="journal article" date="2016" name="Nat. Commun.">
        <title>Thousands of microbial genomes shed light on interconnected biogeochemical processes in an aquifer system.</title>
        <authorList>
            <person name="Anantharaman K."/>
            <person name="Brown C.T."/>
            <person name="Hug L.A."/>
            <person name="Sharon I."/>
            <person name="Castelle C.J."/>
            <person name="Probst A.J."/>
            <person name="Thomas B.C."/>
            <person name="Singh A."/>
            <person name="Wilkins M.J."/>
            <person name="Karaoz U."/>
            <person name="Brodie E.L."/>
            <person name="Williams K.H."/>
            <person name="Hubbard S.S."/>
            <person name="Banfield J.F."/>
        </authorList>
    </citation>
    <scope>NUCLEOTIDE SEQUENCE [LARGE SCALE GENOMIC DNA]</scope>
</reference>
<evidence type="ECO:0000256" key="5">
    <source>
        <dbReference type="ARBA" id="ARBA00023136"/>
    </source>
</evidence>
<dbReference type="EMBL" id="MFGA01000019">
    <property type="protein sequence ID" value="OGF20890.1"/>
    <property type="molecule type" value="Genomic_DNA"/>
</dbReference>
<evidence type="ECO:0000256" key="3">
    <source>
        <dbReference type="ARBA" id="ARBA00022692"/>
    </source>
</evidence>
<dbReference type="GO" id="GO:0005886">
    <property type="term" value="C:plasma membrane"/>
    <property type="evidence" value="ECO:0007669"/>
    <property type="project" value="UniProtKB-SubCell"/>
</dbReference>
<accession>A0A1F5S2G9</accession>
<evidence type="ECO:0000256" key="4">
    <source>
        <dbReference type="ARBA" id="ARBA00022989"/>
    </source>
</evidence>
<evidence type="ECO:0000313" key="10">
    <source>
        <dbReference type="Proteomes" id="UP000177407"/>
    </source>
</evidence>
<keyword evidence="5 7" id="KW-0472">Membrane</keyword>
<feature type="transmembrane region" description="Helical" evidence="7">
    <location>
        <begin position="15"/>
        <end position="33"/>
    </location>
</feature>
<dbReference type="AlphaFoldDB" id="A0A1F5S2G9"/>
<keyword evidence="3 7" id="KW-0812">Transmembrane</keyword>
<organism evidence="9 10">
    <name type="scientific">Candidatus Falkowbacteria bacterium RIFOXYA2_FULL_38_12</name>
    <dbReference type="NCBI Taxonomy" id="1797993"/>
    <lineage>
        <taxon>Bacteria</taxon>
        <taxon>Candidatus Falkowiibacteriota</taxon>
    </lineage>
</organism>
<dbReference type="Pfam" id="PF02706">
    <property type="entry name" value="Wzz"/>
    <property type="match status" value="1"/>
</dbReference>
<evidence type="ECO:0000313" key="9">
    <source>
        <dbReference type="EMBL" id="OGF20890.1"/>
    </source>
</evidence>
<feature type="region of interest" description="Disordered" evidence="6">
    <location>
        <begin position="225"/>
        <end position="251"/>
    </location>
</feature>